<dbReference type="Proteomes" id="UP001235064">
    <property type="component" value="Unassembled WGS sequence"/>
</dbReference>
<dbReference type="PRINTS" id="PR00035">
    <property type="entry name" value="HTHGNTR"/>
</dbReference>
<dbReference type="InterPro" id="IPR036388">
    <property type="entry name" value="WH-like_DNA-bd_sf"/>
</dbReference>
<dbReference type="InterPro" id="IPR008920">
    <property type="entry name" value="TF_FadR/GntR_C"/>
</dbReference>
<dbReference type="Pfam" id="PF00392">
    <property type="entry name" value="GntR"/>
    <property type="match status" value="1"/>
</dbReference>
<organism evidence="5 6">
    <name type="scientific">Microbacterium candidum</name>
    <dbReference type="NCBI Taxonomy" id="3041922"/>
    <lineage>
        <taxon>Bacteria</taxon>
        <taxon>Bacillati</taxon>
        <taxon>Actinomycetota</taxon>
        <taxon>Actinomycetes</taxon>
        <taxon>Micrococcales</taxon>
        <taxon>Microbacteriaceae</taxon>
        <taxon>Microbacterium</taxon>
    </lineage>
</organism>
<keyword evidence="1" id="KW-0805">Transcription regulation</keyword>
<evidence type="ECO:0000259" key="4">
    <source>
        <dbReference type="PROSITE" id="PS50949"/>
    </source>
</evidence>
<feature type="domain" description="HTH gntR-type" evidence="4">
    <location>
        <begin position="15"/>
        <end position="82"/>
    </location>
</feature>
<proteinExistence type="predicted"/>
<evidence type="ECO:0000256" key="2">
    <source>
        <dbReference type="ARBA" id="ARBA00023125"/>
    </source>
</evidence>
<dbReference type="PROSITE" id="PS50949">
    <property type="entry name" value="HTH_GNTR"/>
    <property type="match status" value="1"/>
</dbReference>
<dbReference type="SMART" id="SM00345">
    <property type="entry name" value="HTH_GNTR"/>
    <property type="match status" value="1"/>
</dbReference>
<dbReference type="InterPro" id="IPR011711">
    <property type="entry name" value="GntR_C"/>
</dbReference>
<evidence type="ECO:0000313" key="5">
    <source>
        <dbReference type="EMBL" id="MDL9978072.1"/>
    </source>
</evidence>
<dbReference type="SUPFAM" id="SSF48008">
    <property type="entry name" value="GntR ligand-binding domain-like"/>
    <property type="match status" value="1"/>
</dbReference>
<gene>
    <name evidence="5" type="ORF">QSV35_01895</name>
</gene>
<name>A0ABT7MUD7_9MICO</name>
<keyword evidence="2" id="KW-0238">DNA-binding</keyword>
<keyword evidence="6" id="KW-1185">Reference proteome</keyword>
<dbReference type="Gene3D" id="1.20.120.530">
    <property type="entry name" value="GntR ligand-binding domain-like"/>
    <property type="match status" value="1"/>
</dbReference>
<keyword evidence="3" id="KW-0804">Transcription</keyword>
<dbReference type="CDD" id="cd07377">
    <property type="entry name" value="WHTH_GntR"/>
    <property type="match status" value="1"/>
</dbReference>
<evidence type="ECO:0000256" key="3">
    <source>
        <dbReference type="ARBA" id="ARBA00023163"/>
    </source>
</evidence>
<accession>A0ABT7MUD7</accession>
<dbReference type="RefSeq" id="WP_286286143.1">
    <property type="nucleotide sequence ID" value="NZ_JASXSZ010000001.1"/>
</dbReference>
<reference evidence="5 6" key="1">
    <citation type="submission" date="2023-06" db="EMBL/GenBank/DDBJ databases">
        <title>Microbacterium sp. nov., isolated from a waste landfill.</title>
        <authorList>
            <person name="Wen W."/>
        </authorList>
    </citation>
    <scope>NUCLEOTIDE SEQUENCE [LARGE SCALE GENOMIC DNA]</scope>
    <source>
        <strain evidence="5 6">ASV49</strain>
    </source>
</reference>
<dbReference type="PANTHER" id="PTHR43537">
    <property type="entry name" value="TRANSCRIPTIONAL REGULATOR, GNTR FAMILY"/>
    <property type="match status" value="1"/>
</dbReference>
<dbReference type="Pfam" id="PF07729">
    <property type="entry name" value="FCD"/>
    <property type="match status" value="1"/>
</dbReference>
<comment type="caution">
    <text evidence="5">The sequence shown here is derived from an EMBL/GenBank/DDBJ whole genome shotgun (WGS) entry which is preliminary data.</text>
</comment>
<dbReference type="SUPFAM" id="SSF46785">
    <property type="entry name" value="Winged helix' DNA-binding domain"/>
    <property type="match status" value="1"/>
</dbReference>
<dbReference type="EMBL" id="JASXSZ010000001">
    <property type="protein sequence ID" value="MDL9978072.1"/>
    <property type="molecule type" value="Genomic_DNA"/>
</dbReference>
<protein>
    <submittedName>
        <fullName evidence="5">GntR family transcriptional regulator</fullName>
    </submittedName>
</protein>
<dbReference type="InterPro" id="IPR000524">
    <property type="entry name" value="Tscrpt_reg_HTH_GntR"/>
</dbReference>
<dbReference type="InterPro" id="IPR036390">
    <property type="entry name" value="WH_DNA-bd_sf"/>
</dbReference>
<evidence type="ECO:0000313" key="6">
    <source>
        <dbReference type="Proteomes" id="UP001235064"/>
    </source>
</evidence>
<sequence>MSIDAAFSRLEPRGATLREDVYSVIAEAILDGRLEPGLTLKDVDLAESLGVSRTPVREALQRLERIGLVEVAANRWTRVSVPDHKLYEDSREFMVYMMGNALSMALPRCSDEDLETALRMLDDVIAASDANDHGRLVQTNATFFRFVMDAGGNAVMRTVMDEADYAMRRNTVGWQPYGEDPVERRVDYLALREAVAARDGESAEALIRLRHRVPLGMTRR</sequence>
<dbReference type="Gene3D" id="1.10.10.10">
    <property type="entry name" value="Winged helix-like DNA-binding domain superfamily/Winged helix DNA-binding domain"/>
    <property type="match status" value="1"/>
</dbReference>
<dbReference type="PANTHER" id="PTHR43537:SF52">
    <property type="entry name" value="FATTY ACID METABOLISM REGULATOR PROTEIN"/>
    <property type="match status" value="1"/>
</dbReference>
<evidence type="ECO:0000256" key="1">
    <source>
        <dbReference type="ARBA" id="ARBA00023015"/>
    </source>
</evidence>